<dbReference type="AlphaFoldDB" id="A0A6J8ER45"/>
<evidence type="ECO:0000313" key="2">
    <source>
        <dbReference type="Proteomes" id="UP000507470"/>
    </source>
</evidence>
<name>A0A6J8ER45_MYTCO</name>
<dbReference type="Proteomes" id="UP000507470">
    <property type="component" value="Unassembled WGS sequence"/>
</dbReference>
<sequence length="670" mass="75090">MAVDDLETQCSSTPAGVHYEAVEFNKFIADQVLIQLKKLLPQAQGFNASDACSDTMNQKHMHTPIDSNCVISESQSFSRPRAHYSIFMPSDDKISVVSHEVEDEISMGGSAIFKENNMDSHSQSQPSHDQEFSLFSEGAPGSTDPIKWNNFLHKLTAKLKINCSEETEVDSVRTSYLPSRLNPGNSDKATHLKVPLEGTTIEVFKNVEKEAMSGRLKNRSVRLRDDKAFMVSKKDFTEFCSPPRLDDNIEEESEDDRVEACSALVACFKSMADMTSRIIAHYVDFSSKATSAKLLNLPLNGAQLFGGKYFDTLHSSAENIRDAKETQNVYRSSFVPGGQKFDEGYRKRKYQETSNVTYVKPAKIQDMISRLLMTVLALTLRLIFVPCQQNKEEKDLFYGKIPPRKISRNKQLFVCGKSPGRSSVVTLPQSVGSNNSRQVSTSDREERFDFRFCDSSDRCVTVGMGSSYKQLSDSRYLATSVQSETHQLARTQSCAVSTANISDKSTIQKCASESRQCNCRQLSEQTGRDPISRALLLGMGSFEMVHKSQCQNTSSSYTGEEEYYSRCPVKGENDHSFDRMGVKYDNSEFVVPSGTPVIDLFATSMNKKLPVFCSPWPEETAVLVDALSMKWTGIFAYAFPPPIILNRVLQKIQKEDCVILLIAPMWPRQS</sequence>
<protein>
    <submittedName>
        <fullName evidence="1">Uncharacterized protein</fullName>
    </submittedName>
</protein>
<accession>A0A6J8ER45</accession>
<dbReference type="OrthoDB" id="7477527at2759"/>
<keyword evidence="2" id="KW-1185">Reference proteome</keyword>
<proteinExistence type="predicted"/>
<gene>
    <name evidence="1" type="ORF">MCOR_55091</name>
</gene>
<evidence type="ECO:0000313" key="1">
    <source>
        <dbReference type="EMBL" id="CAC5423084.1"/>
    </source>
</evidence>
<organism evidence="1 2">
    <name type="scientific">Mytilus coruscus</name>
    <name type="common">Sea mussel</name>
    <dbReference type="NCBI Taxonomy" id="42192"/>
    <lineage>
        <taxon>Eukaryota</taxon>
        <taxon>Metazoa</taxon>
        <taxon>Spiralia</taxon>
        <taxon>Lophotrochozoa</taxon>
        <taxon>Mollusca</taxon>
        <taxon>Bivalvia</taxon>
        <taxon>Autobranchia</taxon>
        <taxon>Pteriomorphia</taxon>
        <taxon>Mytilida</taxon>
        <taxon>Mytiloidea</taxon>
        <taxon>Mytilidae</taxon>
        <taxon>Mytilinae</taxon>
        <taxon>Mytilus</taxon>
    </lineage>
</organism>
<reference evidence="1 2" key="1">
    <citation type="submission" date="2020-06" db="EMBL/GenBank/DDBJ databases">
        <authorList>
            <person name="Li R."/>
            <person name="Bekaert M."/>
        </authorList>
    </citation>
    <scope>NUCLEOTIDE SEQUENCE [LARGE SCALE GENOMIC DNA]</scope>
    <source>
        <strain evidence="2">wild</strain>
    </source>
</reference>
<dbReference type="EMBL" id="CACVKT020009706">
    <property type="protein sequence ID" value="CAC5423084.1"/>
    <property type="molecule type" value="Genomic_DNA"/>
</dbReference>